<evidence type="ECO:0000313" key="4">
    <source>
        <dbReference type="Proteomes" id="UP000192761"/>
    </source>
</evidence>
<dbReference type="AlphaFoldDB" id="A0A1W1WX03"/>
<evidence type="ECO:0000313" key="3">
    <source>
        <dbReference type="EMBL" id="SMC16127.1"/>
    </source>
</evidence>
<dbReference type="Proteomes" id="UP000192761">
    <property type="component" value="Unassembled WGS sequence"/>
</dbReference>
<keyword evidence="1" id="KW-0732">Signal</keyword>
<dbReference type="Gene3D" id="2.60.40.1820">
    <property type="match status" value="1"/>
</dbReference>
<dbReference type="PROSITE" id="PS51257">
    <property type="entry name" value="PROKAR_LIPOPROTEIN"/>
    <property type="match status" value="1"/>
</dbReference>
<dbReference type="EMBL" id="FWXD01000001">
    <property type="protein sequence ID" value="SMC16127.1"/>
    <property type="molecule type" value="Genomic_DNA"/>
</dbReference>
<gene>
    <name evidence="3" type="ORF">SAMN02745857_00105</name>
</gene>
<sequence length="157" mass="17213">MKRILMVLLCLWLAACASVPTHFEKPRVAIADIQLKDVGLLQQRFVLTLRVQNPNKIAIPIDGLDTTLSIADKPLAQGVSHERVTLPALGEATLPVEVTADLASLLKAWRSMQAQGSYKLSGRLFLPQRADGVPFEYEGELPALQGLFEQLVPGARF</sequence>
<dbReference type="SUPFAM" id="SSF117070">
    <property type="entry name" value="LEA14-like"/>
    <property type="match status" value="1"/>
</dbReference>
<dbReference type="RefSeq" id="WP_084088589.1">
    <property type="nucleotide sequence ID" value="NZ_FWXD01000001.1"/>
</dbReference>
<accession>A0A1W1WX03</accession>
<protein>
    <submittedName>
        <fullName evidence="3">LEA14-like dessication related protein</fullName>
    </submittedName>
</protein>
<dbReference type="InterPro" id="IPR004864">
    <property type="entry name" value="LEA_2"/>
</dbReference>
<evidence type="ECO:0000259" key="2">
    <source>
        <dbReference type="SMART" id="SM00769"/>
    </source>
</evidence>
<dbReference type="GO" id="GO:0009269">
    <property type="term" value="P:response to desiccation"/>
    <property type="evidence" value="ECO:0007669"/>
    <property type="project" value="InterPro"/>
</dbReference>
<keyword evidence="4" id="KW-1185">Reference proteome</keyword>
<organism evidence="3 4">
    <name type="scientific">Andreprevotia lacus DSM 23236</name>
    <dbReference type="NCBI Taxonomy" id="1121001"/>
    <lineage>
        <taxon>Bacteria</taxon>
        <taxon>Pseudomonadati</taxon>
        <taxon>Pseudomonadota</taxon>
        <taxon>Betaproteobacteria</taxon>
        <taxon>Neisseriales</taxon>
        <taxon>Chitinibacteraceae</taxon>
        <taxon>Andreprevotia</taxon>
    </lineage>
</organism>
<dbReference type="SMART" id="SM00769">
    <property type="entry name" value="WHy"/>
    <property type="match status" value="1"/>
</dbReference>
<name>A0A1W1WX03_9NEIS</name>
<proteinExistence type="predicted"/>
<dbReference type="OrthoDB" id="5421820at2"/>
<feature type="domain" description="Water stress and hypersensitive response" evidence="2">
    <location>
        <begin position="28"/>
        <end position="140"/>
    </location>
</feature>
<feature type="chain" id="PRO_5012461480" evidence="1">
    <location>
        <begin position="18"/>
        <end position="157"/>
    </location>
</feature>
<dbReference type="STRING" id="1121001.SAMN02745857_00105"/>
<dbReference type="Pfam" id="PF03168">
    <property type="entry name" value="LEA_2"/>
    <property type="match status" value="1"/>
</dbReference>
<feature type="signal peptide" evidence="1">
    <location>
        <begin position="1"/>
        <end position="17"/>
    </location>
</feature>
<evidence type="ECO:0000256" key="1">
    <source>
        <dbReference type="SAM" id="SignalP"/>
    </source>
</evidence>
<dbReference type="InterPro" id="IPR013990">
    <property type="entry name" value="WHy-dom"/>
</dbReference>
<reference evidence="3 4" key="1">
    <citation type="submission" date="2017-04" db="EMBL/GenBank/DDBJ databases">
        <authorList>
            <person name="Afonso C.L."/>
            <person name="Miller P.J."/>
            <person name="Scott M.A."/>
            <person name="Spackman E."/>
            <person name="Goraichik I."/>
            <person name="Dimitrov K.M."/>
            <person name="Suarez D.L."/>
            <person name="Swayne D.E."/>
        </authorList>
    </citation>
    <scope>NUCLEOTIDE SEQUENCE [LARGE SCALE GENOMIC DNA]</scope>
    <source>
        <strain evidence="3 4">DSM 23236</strain>
    </source>
</reference>